<dbReference type="InterPro" id="IPR035914">
    <property type="entry name" value="Sperma_CUB_dom_sf"/>
</dbReference>
<evidence type="ECO:0000259" key="11">
    <source>
        <dbReference type="PROSITE" id="PS51864"/>
    </source>
</evidence>
<feature type="domain" description="Peptidase M12A" evidence="11">
    <location>
        <begin position="52"/>
        <end position="248"/>
    </location>
</feature>
<accession>A0A0K0G4A9</accession>
<keyword evidence="10" id="KW-0472">Membrane</keyword>
<feature type="transmembrane region" description="Helical" evidence="10">
    <location>
        <begin position="6"/>
        <end position="23"/>
    </location>
</feature>
<evidence type="ECO:0000256" key="4">
    <source>
        <dbReference type="ARBA" id="ARBA00022801"/>
    </source>
</evidence>
<dbReference type="PRINTS" id="PR00480">
    <property type="entry name" value="ASTACIN"/>
</dbReference>
<dbReference type="EC" id="3.4.24.-" evidence="9"/>
<evidence type="ECO:0000256" key="10">
    <source>
        <dbReference type="SAM" id="Phobius"/>
    </source>
</evidence>
<evidence type="ECO:0000313" key="12">
    <source>
        <dbReference type="Proteomes" id="UP000035680"/>
    </source>
</evidence>
<keyword evidence="3 8" id="KW-0479">Metal-binding</keyword>
<dbReference type="Gene3D" id="2.60.120.290">
    <property type="entry name" value="Spermadhesin, CUB domain"/>
    <property type="match status" value="1"/>
</dbReference>
<dbReference type="AlphaFoldDB" id="A0A0K0G4A9"/>
<dbReference type="GO" id="GO:0006508">
    <property type="term" value="P:proteolysis"/>
    <property type="evidence" value="ECO:0007669"/>
    <property type="project" value="UniProtKB-KW"/>
</dbReference>
<dbReference type="PROSITE" id="PS00022">
    <property type="entry name" value="EGF_1"/>
    <property type="match status" value="1"/>
</dbReference>
<keyword evidence="7" id="KW-1015">Disulfide bond</keyword>
<feature type="binding site" evidence="8">
    <location>
        <position position="155"/>
    </location>
    <ligand>
        <name>Zn(2+)</name>
        <dbReference type="ChEBI" id="CHEBI:29105"/>
        <note>catalytic</note>
    </ligand>
</feature>
<evidence type="ECO:0000256" key="3">
    <source>
        <dbReference type="ARBA" id="ARBA00022723"/>
    </source>
</evidence>
<dbReference type="SUPFAM" id="SSF49854">
    <property type="entry name" value="Spermadhesin, CUB domain"/>
    <property type="match status" value="1"/>
</dbReference>
<keyword evidence="12" id="KW-1185">Reference proteome</keyword>
<evidence type="ECO:0000256" key="2">
    <source>
        <dbReference type="ARBA" id="ARBA00022670"/>
    </source>
</evidence>
<dbReference type="InterPro" id="IPR000742">
    <property type="entry name" value="EGF"/>
</dbReference>
<protein>
    <recommendedName>
        <fullName evidence="9">Metalloendopeptidase</fullName>
        <ecNumber evidence="9">3.4.24.-</ecNumber>
    </recommendedName>
</protein>
<evidence type="ECO:0000313" key="13">
    <source>
        <dbReference type="WBParaSite" id="SVE_1956900.1"/>
    </source>
</evidence>
<keyword evidence="2 8" id="KW-0645">Protease</keyword>
<feature type="binding site" evidence="8">
    <location>
        <position position="145"/>
    </location>
    <ligand>
        <name>Zn(2+)</name>
        <dbReference type="ChEBI" id="CHEBI:29105"/>
        <note>catalytic</note>
    </ligand>
</feature>
<dbReference type="PANTHER" id="PTHR10127:SF780">
    <property type="entry name" value="METALLOENDOPEPTIDASE"/>
    <property type="match status" value="1"/>
</dbReference>
<evidence type="ECO:0000256" key="1">
    <source>
        <dbReference type="ARBA" id="ARBA00022536"/>
    </source>
</evidence>
<sequence length="420" mass="47902">MPNVLVILAILIVIIFIEINYVINKSIATKTVSFEIITDKDGQRKKIRIRKSAIKRKSFKWKFPIEYYISKHLNAVVIEKGIKIIEAETCVRFNKSQKHIKNRAGINFSSRRRICSSDVGILEQDLPQPIYLTKYCSDNIGSVLHELGHALGLHHEQSRRDRNKYIKIIKRNIPSNLRYNFALEPIHNSQNFSISYDVTSIMHYGVYEFSGNDNETILPLDLNYYHQIGQQNGFTFNDVKLINFLYCNETCKNNTSLECKNYGYLDPKNCSQCRCPSGFAGVNCTILQPHSNLDDCGTPYYNATEKEENLNKTGVMNCTFHIKSKHGQIVNLNVTKLIANPAPDESNGYYCFTGMGLEIKHKKDTSVTGICLCNETELPVNIISEGDEVFVMWHASQSNHTFSLTYKEINITTTSPKPLS</sequence>
<evidence type="ECO:0000256" key="9">
    <source>
        <dbReference type="RuleBase" id="RU361183"/>
    </source>
</evidence>
<keyword evidence="6 8" id="KW-0482">Metalloprotease</keyword>
<feature type="binding site" evidence="8">
    <location>
        <position position="149"/>
    </location>
    <ligand>
        <name>Zn(2+)</name>
        <dbReference type="ChEBI" id="CHEBI:29105"/>
        <note>catalytic</note>
    </ligand>
</feature>
<dbReference type="Gene3D" id="3.40.390.10">
    <property type="entry name" value="Collagenase (Catalytic Domain)"/>
    <property type="match status" value="1"/>
</dbReference>
<dbReference type="Pfam" id="PF01400">
    <property type="entry name" value="Astacin"/>
    <property type="match status" value="1"/>
</dbReference>
<reference evidence="13" key="2">
    <citation type="submission" date="2015-08" db="UniProtKB">
        <authorList>
            <consortium name="WormBaseParasite"/>
        </authorList>
    </citation>
    <scope>IDENTIFICATION</scope>
</reference>
<organism evidence="12 13">
    <name type="scientific">Strongyloides venezuelensis</name>
    <name type="common">Threadworm</name>
    <dbReference type="NCBI Taxonomy" id="75913"/>
    <lineage>
        <taxon>Eukaryota</taxon>
        <taxon>Metazoa</taxon>
        <taxon>Ecdysozoa</taxon>
        <taxon>Nematoda</taxon>
        <taxon>Chromadorea</taxon>
        <taxon>Rhabditida</taxon>
        <taxon>Tylenchina</taxon>
        <taxon>Panagrolaimomorpha</taxon>
        <taxon>Strongyloidoidea</taxon>
        <taxon>Strongyloididae</taxon>
        <taxon>Strongyloides</taxon>
    </lineage>
</organism>
<keyword evidence="4 8" id="KW-0378">Hydrolase</keyword>
<reference evidence="12" key="1">
    <citation type="submission" date="2014-07" db="EMBL/GenBank/DDBJ databases">
        <authorList>
            <person name="Martin A.A"/>
            <person name="De Silva N."/>
        </authorList>
    </citation>
    <scope>NUCLEOTIDE SEQUENCE</scope>
</reference>
<comment type="cofactor">
    <cofactor evidence="8 9">
        <name>Zn(2+)</name>
        <dbReference type="ChEBI" id="CHEBI:29105"/>
    </cofactor>
    <text evidence="8 9">Binds 1 zinc ion per subunit.</text>
</comment>
<evidence type="ECO:0000256" key="7">
    <source>
        <dbReference type="ARBA" id="ARBA00023157"/>
    </source>
</evidence>
<comment type="caution">
    <text evidence="8">Lacks conserved residue(s) required for the propagation of feature annotation.</text>
</comment>
<keyword evidence="10" id="KW-1133">Transmembrane helix</keyword>
<dbReference type="GO" id="GO:0004222">
    <property type="term" value="F:metalloendopeptidase activity"/>
    <property type="evidence" value="ECO:0007669"/>
    <property type="project" value="UniProtKB-UniRule"/>
</dbReference>
<feature type="active site" evidence="8">
    <location>
        <position position="146"/>
    </location>
</feature>
<dbReference type="InterPro" id="IPR006026">
    <property type="entry name" value="Peptidase_Metallo"/>
</dbReference>
<dbReference type="PROSITE" id="PS01186">
    <property type="entry name" value="EGF_2"/>
    <property type="match status" value="1"/>
</dbReference>
<proteinExistence type="predicted"/>
<dbReference type="InterPro" id="IPR024079">
    <property type="entry name" value="MetalloPept_cat_dom_sf"/>
</dbReference>
<dbReference type="WBParaSite" id="SVE_1956900.1">
    <property type="protein sequence ID" value="SVE_1956900.1"/>
    <property type="gene ID" value="SVE_1956900"/>
</dbReference>
<dbReference type="PANTHER" id="PTHR10127">
    <property type="entry name" value="DISCOIDIN, CUB, EGF, LAMININ , AND ZINC METALLOPROTEASE DOMAIN CONTAINING"/>
    <property type="match status" value="1"/>
</dbReference>
<evidence type="ECO:0000256" key="5">
    <source>
        <dbReference type="ARBA" id="ARBA00022833"/>
    </source>
</evidence>
<dbReference type="SMART" id="SM00235">
    <property type="entry name" value="ZnMc"/>
    <property type="match status" value="1"/>
</dbReference>
<dbReference type="SUPFAM" id="SSF55486">
    <property type="entry name" value="Metalloproteases ('zincins'), catalytic domain"/>
    <property type="match status" value="1"/>
</dbReference>
<keyword evidence="10" id="KW-0812">Transmembrane</keyword>
<dbReference type="InterPro" id="IPR001506">
    <property type="entry name" value="Peptidase_M12A"/>
</dbReference>
<dbReference type="Proteomes" id="UP000035680">
    <property type="component" value="Unassembled WGS sequence"/>
</dbReference>
<evidence type="ECO:0000256" key="8">
    <source>
        <dbReference type="PROSITE-ProRule" id="PRU01211"/>
    </source>
</evidence>
<keyword evidence="5 8" id="KW-0862">Zinc</keyword>
<evidence type="ECO:0000256" key="6">
    <source>
        <dbReference type="ARBA" id="ARBA00023049"/>
    </source>
</evidence>
<name>A0A0K0G4A9_STRVS</name>
<keyword evidence="1" id="KW-0245">EGF-like domain</keyword>
<dbReference type="PROSITE" id="PS51864">
    <property type="entry name" value="ASTACIN"/>
    <property type="match status" value="1"/>
</dbReference>
<dbReference type="GO" id="GO:0008270">
    <property type="term" value="F:zinc ion binding"/>
    <property type="evidence" value="ECO:0007669"/>
    <property type="project" value="UniProtKB-UniRule"/>
</dbReference>